<gene>
    <name evidence="3" type="ORF">TPC1_10942</name>
</gene>
<dbReference type="SMART" id="SM00174">
    <property type="entry name" value="RHO"/>
    <property type="match status" value="1"/>
</dbReference>
<dbReference type="PROSITE" id="PS51419">
    <property type="entry name" value="RAB"/>
    <property type="match status" value="1"/>
</dbReference>
<dbReference type="PROSITE" id="PS51421">
    <property type="entry name" value="RAS"/>
    <property type="match status" value="1"/>
</dbReference>
<keyword evidence="1" id="KW-0547">Nucleotide-binding</keyword>
<reference evidence="3" key="1">
    <citation type="submission" date="2015-07" db="EMBL/GenBank/DDBJ databases">
        <title>Adaptation to a free-living lifestyle via gene acquisitions in the diplomonad Trepomonas sp. PC1.</title>
        <authorList>
            <person name="Xu F."/>
            <person name="Jerlstrom-Hultqvist J."/>
            <person name="Kolisko M."/>
            <person name="Simpson A.G.B."/>
            <person name="Roger A.J."/>
            <person name="Svard S.G."/>
            <person name="Andersson J.O."/>
        </authorList>
    </citation>
    <scope>NUCLEOTIDE SEQUENCE</scope>
    <source>
        <strain evidence="3">PC1</strain>
    </source>
</reference>
<dbReference type="Gene3D" id="3.40.50.300">
    <property type="entry name" value="P-loop containing nucleotide triphosphate hydrolases"/>
    <property type="match status" value="1"/>
</dbReference>
<dbReference type="CDD" id="cd00154">
    <property type="entry name" value="Rab"/>
    <property type="match status" value="1"/>
</dbReference>
<dbReference type="GO" id="GO:0005525">
    <property type="term" value="F:GTP binding"/>
    <property type="evidence" value="ECO:0007669"/>
    <property type="project" value="UniProtKB-KW"/>
</dbReference>
<keyword evidence="2" id="KW-0342">GTP-binding</keyword>
<name>A0A146KJW4_9EUKA</name>
<evidence type="ECO:0000256" key="2">
    <source>
        <dbReference type="ARBA" id="ARBA00023134"/>
    </source>
</evidence>
<dbReference type="AlphaFoldDB" id="A0A146KJW4"/>
<dbReference type="Pfam" id="PF00071">
    <property type="entry name" value="Ras"/>
    <property type="match status" value="1"/>
</dbReference>
<dbReference type="SMART" id="SM00175">
    <property type="entry name" value="RAB"/>
    <property type="match status" value="1"/>
</dbReference>
<dbReference type="InterPro" id="IPR027417">
    <property type="entry name" value="P-loop_NTPase"/>
</dbReference>
<feature type="non-terminal residue" evidence="3">
    <location>
        <position position="1"/>
    </location>
</feature>
<dbReference type="InterPro" id="IPR001806">
    <property type="entry name" value="Small_GTPase"/>
</dbReference>
<evidence type="ECO:0000256" key="1">
    <source>
        <dbReference type="ARBA" id="ARBA00022741"/>
    </source>
</evidence>
<dbReference type="PANTHER" id="PTHR47977">
    <property type="entry name" value="RAS-RELATED PROTEIN RAB"/>
    <property type="match status" value="1"/>
</dbReference>
<organism evidence="3">
    <name type="scientific">Trepomonas sp. PC1</name>
    <dbReference type="NCBI Taxonomy" id="1076344"/>
    <lineage>
        <taxon>Eukaryota</taxon>
        <taxon>Metamonada</taxon>
        <taxon>Diplomonadida</taxon>
        <taxon>Hexamitidae</taxon>
        <taxon>Hexamitinae</taxon>
        <taxon>Trepomonas</taxon>
    </lineage>
</organism>
<proteinExistence type="predicted"/>
<dbReference type="PRINTS" id="PR00449">
    <property type="entry name" value="RASTRNSFRMNG"/>
</dbReference>
<dbReference type="SUPFAM" id="SSF52540">
    <property type="entry name" value="P-loop containing nucleoside triphosphate hydrolases"/>
    <property type="match status" value="1"/>
</dbReference>
<dbReference type="InterPro" id="IPR050227">
    <property type="entry name" value="Rab"/>
</dbReference>
<dbReference type="EMBL" id="GDID01000701">
    <property type="protein sequence ID" value="JAP95905.1"/>
    <property type="molecule type" value="Transcribed_RNA"/>
</dbReference>
<dbReference type="SMART" id="SM00173">
    <property type="entry name" value="RAS"/>
    <property type="match status" value="1"/>
</dbReference>
<dbReference type="InterPro" id="IPR005225">
    <property type="entry name" value="Small_GTP-bd"/>
</dbReference>
<evidence type="ECO:0000313" key="3">
    <source>
        <dbReference type="EMBL" id="JAP95905.1"/>
    </source>
</evidence>
<accession>A0A146KJW4</accession>
<dbReference type="FunFam" id="3.40.50.300:FF:001204">
    <property type="entry name" value="Small GTP-binding protein, putative"/>
    <property type="match status" value="1"/>
</dbReference>
<sequence length="205" mass="23640">LNGVGFQLTDIKYFTSMGWKVVVIGQASVGKSTLIHYVMHNKYADSQQTTVQAALHQKKYLYDEKSIELHIWDTAGQERFKSITPQTFRDADVGFIVFDCSQPDSFKQTQYWYEKFTQHAKQGALIYLIANKIDLLWKVERNEVMEMVNMNGCAFFEISCVQGKGIDQLLIHIAKEYIQRNHTNNQIKTLNTGVIERKVEEKGCC</sequence>
<protein>
    <submittedName>
        <fullName evidence="3">Rab-like protein</fullName>
    </submittedName>
</protein>
<dbReference type="GO" id="GO:0003924">
    <property type="term" value="F:GTPase activity"/>
    <property type="evidence" value="ECO:0007669"/>
    <property type="project" value="InterPro"/>
</dbReference>
<dbReference type="NCBIfam" id="TIGR00231">
    <property type="entry name" value="small_GTP"/>
    <property type="match status" value="1"/>
</dbReference>